<proteinExistence type="predicted"/>
<dbReference type="PANTHER" id="PTHR43818">
    <property type="entry name" value="BCDNA.GH03377"/>
    <property type="match status" value="1"/>
</dbReference>
<sequence>MQPINIAIAGFGKIARDQHLPAIQADPNYRLVAIADPHASLSGVPNFPSLDALLENLPELDAVALCTPPQLRHSQACQALAAGKHVMLEKPPGATLSEVEDIKASATRANRSLFASWHSRYAPAVGHAAAWLSERRIERVNIEWKEDVRHWHPGQTWLWEPGGMGVFDPGINALSIATAILPRPFFLQTASLSVPENCQTPIAASLTFSDRDGLPIGAEFDFLQTGPQTWDIHVDTSVGRMTLAQGGSQLWIDDKLEYEGKDREYPGLYERFSQLIRTGQSDVDVTPLRHVADAFLNGRRTVAAPFSDSA</sequence>
<protein>
    <submittedName>
        <fullName evidence="2">Galactose 1-dehydrogenase</fullName>
    </submittedName>
</protein>
<dbReference type="SUPFAM" id="SSF51735">
    <property type="entry name" value="NAD(P)-binding Rossmann-fold domains"/>
    <property type="match status" value="1"/>
</dbReference>
<dbReference type="GO" id="GO:0000166">
    <property type="term" value="F:nucleotide binding"/>
    <property type="evidence" value="ECO:0007669"/>
    <property type="project" value="InterPro"/>
</dbReference>
<feature type="domain" description="Gfo/Idh/MocA-like oxidoreductase N-terminal" evidence="1">
    <location>
        <begin position="4"/>
        <end position="113"/>
    </location>
</feature>
<dbReference type="EMBL" id="FNNI01000002">
    <property type="protein sequence ID" value="SDW53897.1"/>
    <property type="molecule type" value="Genomic_DNA"/>
</dbReference>
<keyword evidence="3" id="KW-1185">Reference proteome</keyword>
<dbReference type="Gene3D" id="3.40.50.720">
    <property type="entry name" value="NAD(P)-binding Rossmann-like Domain"/>
    <property type="match status" value="1"/>
</dbReference>
<evidence type="ECO:0000313" key="3">
    <source>
        <dbReference type="Proteomes" id="UP000198500"/>
    </source>
</evidence>
<reference evidence="2 3" key="1">
    <citation type="submission" date="2016-10" db="EMBL/GenBank/DDBJ databases">
        <authorList>
            <person name="de Groot N.N."/>
        </authorList>
    </citation>
    <scope>NUCLEOTIDE SEQUENCE [LARGE SCALE GENOMIC DNA]</scope>
    <source>
        <strain evidence="2 3">DSM 19219</strain>
    </source>
</reference>
<organism evidence="2 3">
    <name type="scientific">Aidingimonas halophila</name>
    <dbReference type="NCBI Taxonomy" id="574349"/>
    <lineage>
        <taxon>Bacteria</taxon>
        <taxon>Pseudomonadati</taxon>
        <taxon>Pseudomonadota</taxon>
        <taxon>Gammaproteobacteria</taxon>
        <taxon>Oceanospirillales</taxon>
        <taxon>Halomonadaceae</taxon>
        <taxon>Aidingimonas</taxon>
    </lineage>
</organism>
<dbReference type="OrthoDB" id="9813657at2"/>
<dbReference type="InterPro" id="IPR000683">
    <property type="entry name" value="Gfo/Idh/MocA-like_OxRdtase_N"/>
</dbReference>
<name>A0A1H2UD06_9GAMM</name>
<dbReference type="STRING" id="574349.SAMN05443545_102118"/>
<dbReference type="Proteomes" id="UP000198500">
    <property type="component" value="Unassembled WGS sequence"/>
</dbReference>
<dbReference type="InterPro" id="IPR036291">
    <property type="entry name" value="NAD(P)-bd_dom_sf"/>
</dbReference>
<dbReference type="AlphaFoldDB" id="A0A1H2UD06"/>
<evidence type="ECO:0000259" key="1">
    <source>
        <dbReference type="Pfam" id="PF01408"/>
    </source>
</evidence>
<dbReference type="InterPro" id="IPR050463">
    <property type="entry name" value="Gfo/Idh/MocA_oxidrdct_glycsds"/>
</dbReference>
<accession>A0A1H2UD06</accession>
<dbReference type="Gene3D" id="3.30.360.10">
    <property type="entry name" value="Dihydrodipicolinate Reductase, domain 2"/>
    <property type="match status" value="1"/>
</dbReference>
<evidence type="ECO:0000313" key="2">
    <source>
        <dbReference type="EMBL" id="SDW53897.1"/>
    </source>
</evidence>
<gene>
    <name evidence="2" type="ORF">SAMN05443545_102118</name>
</gene>
<dbReference type="Pfam" id="PF01408">
    <property type="entry name" value="GFO_IDH_MocA"/>
    <property type="match status" value="1"/>
</dbReference>
<dbReference type="PANTHER" id="PTHR43818:SF7">
    <property type="entry name" value="DEHYDROGENASE"/>
    <property type="match status" value="1"/>
</dbReference>
<dbReference type="RefSeq" id="WP_092568213.1">
    <property type="nucleotide sequence ID" value="NZ_BMXH01000002.1"/>
</dbReference>